<evidence type="ECO:0000256" key="2">
    <source>
        <dbReference type="ARBA" id="ARBA00009045"/>
    </source>
</evidence>
<dbReference type="GO" id="GO:0016020">
    <property type="term" value="C:membrane"/>
    <property type="evidence" value="ECO:0007669"/>
    <property type="project" value="UniProtKB-SubCell"/>
</dbReference>
<evidence type="ECO:0000313" key="11">
    <source>
        <dbReference type="Proteomes" id="UP000199656"/>
    </source>
</evidence>
<feature type="transmembrane region" description="Helical" evidence="7">
    <location>
        <begin position="193"/>
        <end position="212"/>
    </location>
</feature>
<dbReference type="STRING" id="408074.SAMN05660909_05314"/>
<dbReference type="InterPro" id="IPR035952">
    <property type="entry name" value="Rhomboid-like_sf"/>
</dbReference>
<feature type="domain" description="DUF6576" evidence="9">
    <location>
        <begin position="233"/>
        <end position="277"/>
    </location>
</feature>
<feature type="transmembrane region" description="Helical" evidence="7">
    <location>
        <begin position="81"/>
        <end position="102"/>
    </location>
</feature>
<dbReference type="GO" id="GO:0004252">
    <property type="term" value="F:serine-type endopeptidase activity"/>
    <property type="evidence" value="ECO:0007669"/>
    <property type="project" value="InterPro"/>
</dbReference>
<feature type="transmembrane region" description="Helical" evidence="7">
    <location>
        <begin position="6"/>
        <end position="23"/>
    </location>
</feature>
<dbReference type="Proteomes" id="UP000199656">
    <property type="component" value="Unassembled WGS sequence"/>
</dbReference>
<dbReference type="GO" id="GO:0006508">
    <property type="term" value="P:proteolysis"/>
    <property type="evidence" value="ECO:0007669"/>
    <property type="project" value="UniProtKB-KW"/>
</dbReference>
<organism evidence="10 11">
    <name type="scientific">Chitinophaga terrae</name>
    <name type="common">ex Kim and Jung 2007</name>
    <dbReference type="NCBI Taxonomy" id="408074"/>
    <lineage>
        <taxon>Bacteria</taxon>
        <taxon>Pseudomonadati</taxon>
        <taxon>Bacteroidota</taxon>
        <taxon>Chitinophagia</taxon>
        <taxon>Chitinophagales</taxon>
        <taxon>Chitinophagaceae</taxon>
        <taxon>Chitinophaga</taxon>
    </lineage>
</organism>
<evidence type="ECO:0000256" key="5">
    <source>
        <dbReference type="ARBA" id="ARBA00022989"/>
    </source>
</evidence>
<comment type="subcellular location">
    <subcellularLocation>
        <location evidence="1">Membrane</location>
        <topology evidence="1">Multi-pass membrane protein</topology>
    </subcellularLocation>
</comment>
<dbReference type="InterPro" id="IPR022764">
    <property type="entry name" value="Peptidase_S54_rhomboid_dom"/>
</dbReference>
<feature type="transmembrane region" description="Helical" evidence="7">
    <location>
        <begin position="169"/>
        <end position="187"/>
    </location>
</feature>
<accession>A0A1H4GH15</accession>
<proteinExistence type="inferred from homology"/>
<sequence length="278" mass="31494">MINIGALSLVIITANFVFSWKGLQNRSFFNRYNFEIERILVYKEYIRLISSGFLHVSWMHLFFNMLSLCLFSFYLEPALHPLTYLVLYFGSLIGGNLLSLYLHRHNPPYSAVGASGAVCGVIFACIALYPGMNIHLFGLLSIPGWVYGLGYVLYAIYGIRSKDDNIGHDAHLGGGLVGLLIACVSTPEILLTNTATIVTILAPAVFFIYVIIHKPYLLLVDNLYYRQNNLFSDIDHRYNFEKANKQKELDAILEKIHSKGINSLSKQERDTLERLSQE</sequence>
<evidence type="ECO:0000259" key="9">
    <source>
        <dbReference type="Pfam" id="PF20216"/>
    </source>
</evidence>
<name>A0A1H4GH15_9BACT</name>
<reference evidence="11" key="1">
    <citation type="submission" date="2016-10" db="EMBL/GenBank/DDBJ databases">
        <authorList>
            <person name="Varghese N."/>
            <person name="Submissions S."/>
        </authorList>
    </citation>
    <scope>NUCLEOTIDE SEQUENCE [LARGE SCALE GENOMIC DNA]</scope>
    <source>
        <strain evidence="11">DSM 23920</strain>
    </source>
</reference>
<feature type="domain" description="Peptidase S54 rhomboid" evidence="8">
    <location>
        <begin position="43"/>
        <end position="184"/>
    </location>
</feature>
<dbReference type="Pfam" id="PF01694">
    <property type="entry name" value="Rhomboid"/>
    <property type="match status" value="1"/>
</dbReference>
<dbReference type="InterPro" id="IPR050925">
    <property type="entry name" value="Rhomboid_protease_S54"/>
</dbReference>
<dbReference type="Pfam" id="PF20216">
    <property type="entry name" value="DUF6576"/>
    <property type="match status" value="1"/>
</dbReference>
<dbReference type="OrthoDB" id="9807874at2"/>
<dbReference type="RefSeq" id="WP_089765793.1">
    <property type="nucleotide sequence ID" value="NZ_BKAT01000062.1"/>
</dbReference>
<keyword evidence="3 7" id="KW-0812">Transmembrane</keyword>
<evidence type="ECO:0000256" key="7">
    <source>
        <dbReference type="SAM" id="Phobius"/>
    </source>
</evidence>
<feature type="transmembrane region" description="Helical" evidence="7">
    <location>
        <begin position="135"/>
        <end position="157"/>
    </location>
</feature>
<evidence type="ECO:0000256" key="6">
    <source>
        <dbReference type="ARBA" id="ARBA00023136"/>
    </source>
</evidence>
<keyword evidence="6 7" id="KW-0472">Membrane</keyword>
<evidence type="ECO:0000313" key="10">
    <source>
        <dbReference type="EMBL" id="SEB08571.1"/>
    </source>
</evidence>
<keyword evidence="10" id="KW-0645">Protease</keyword>
<evidence type="ECO:0000256" key="4">
    <source>
        <dbReference type="ARBA" id="ARBA00022801"/>
    </source>
</evidence>
<keyword evidence="4" id="KW-0378">Hydrolase</keyword>
<dbReference type="AlphaFoldDB" id="A0A1H4GH15"/>
<feature type="transmembrane region" description="Helical" evidence="7">
    <location>
        <begin position="53"/>
        <end position="75"/>
    </location>
</feature>
<gene>
    <name evidence="10" type="ORF">SAMN05660909_05314</name>
</gene>
<dbReference type="PANTHER" id="PTHR43731:SF14">
    <property type="entry name" value="PRESENILIN-ASSOCIATED RHOMBOID-LIKE PROTEIN, MITOCHONDRIAL"/>
    <property type="match status" value="1"/>
</dbReference>
<dbReference type="EMBL" id="FNRL01000039">
    <property type="protein sequence ID" value="SEB08571.1"/>
    <property type="molecule type" value="Genomic_DNA"/>
</dbReference>
<feature type="transmembrane region" description="Helical" evidence="7">
    <location>
        <begin position="109"/>
        <end position="129"/>
    </location>
</feature>
<dbReference type="PANTHER" id="PTHR43731">
    <property type="entry name" value="RHOMBOID PROTEASE"/>
    <property type="match status" value="1"/>
</dbReference>
<comment type="similarity">
    <text evidence="2">Belongs to the peptidase S54 family.</text>
</comment>
<dbReference type="InterPro" id="IPR046483">
    <property type="entry name" value="DUF6576"/>
</dbReference>
<keyword evidence="5 7" id="KW-1133">Transmembrane helix</keyword>
<evidence type="ECO:0000259" key="8">
    <source>
        <dbReference type="Pfam" id="PF01694"/>
    </source>
</evidence>
<evidence type="ECO:0000256" key="3">
    <source>
        <dbReference type="ARBA" id="ARBA00022692"/>
    </source>
</evidence>
<evidence type="ECO:0000256" key="1">
    <source>
        <dbReference type="ARBA" id="ARBA00004141"/>
    </source>
</evidence>
<keyword evidence="11" id="KW-1185">Reference proteome</keyword>
<dbReference type="Gene3D" id="1.20.1540.10">
    <property type="entry name" value="Rhomboid-like"/>
    <property type="match status" value="1"/>
</dbReference>
<protein>
    <submittedName>
        <fullName evidence="10">Membrane associated serine protease, rhomboid family</fullName>
    </submittedName>
</protein>
<dbReference type="SUPFAM" id="SSF144091">
    <property type="entry name" value="Rhomboid-like"/>
    <property type="match status" value="1"/>
</dbReference>